<accession>A0A086T3G2</accession>
<protein>
    <submittedName>
        <fullName evidence="1">Uncharacterized protein</fullName>
    </submittedName>
</protein>
<dbReference type="PANTHER" id="PTHR12265:SF14">
    <property type="entry name" value="INDOLE-DITERPENE BIOSYNTHESIS PROTEIN PAXU"/>
    <property type="match status" value="1"/>
</dbReference>
<dbReference type="Pfam" id="PF05705">
    <property type="entry name" value="DUF829"/>
    <property type="match status" value="1"/>
</dbReference>
<dbReference type="HOGENOM" id="CLU_036503_0_0_1"/>
<keyword evidence="2" id="KW-1185">Reference proteome</keyword>
<dbReference type="Proteomes" id="UP000029964">
    <property type="component" value="Unassembled WGS sequence"/>
</dbReference>
<dbReference type="InterPro" id="IPR029058">
    <property type="entry name" value="AB_hydrolase_fold"/>
</dbReference>
<evidence type="ECO:0000313" key="2">
    <source>
        <dbReference type="Proteomes" id="UP000029964"/>
    </source>
</evidence>
<dbReference type="PANTHER" id="PTHR12265">
    <property type="entry name" value="TRANSMEMBRANE PROTEIN 53"/>
    <property type="match status" value="1"/>
</dbReference>
<dbReference type="AlphaFoldDB" id="A0A086T3G2"/>
<organism evidence="1 2">
    <name type="scientific">Hapsidospora chrysogenum (strain ATCC 11550 / CBS 779.69 / DSM 880 / IAM 14645 / JCM 23072 / IMI 49137)</name>
    <name type="common">Acremonium chrysogenum</name>
    <dbReference type="NCBI Taxonomy" id="857340"/>
    <lineage>
        <taxon>Eukaryota</taxon>
        <taxon>Fungi</taxon>
        <taxon>Dikarya</taxon>
        <taxon>Ascomycota</taxon>
        <taxon>Pezizomycotina</taxon>
        <taxon>Sordariomycetes</taxon>
        <taxon>Hypocreomycetidae</taxon>
        <taxon>Hypocreales</taxon>
        <taxon>Bionectriaceae</taxon>
        <taxon>Hapsidospora</taxon>
    </lineage>
</organism>
<dbReference type="SUPFAM" id="SSF53474">
    <property type="entry name" value="alpha/beta-Hydrolases"/>
    <property type="match status" value="1"/>
</dbReference>
<comment type="caution">
    <text evidence="1">The sequence shown here is derived from an EMBL/GenBank/DDBJ whole genome shotgun (WGS) entry which is preliminary data.</text>
</comment>
<dbReference type="OrthoDB" id="77878at2759"/>
<sequence>MLKLWSPALLTRYAQLLRRPAKRHVAGLLFAIFLLLKLRQQLRARRATMSRSKKAPPSIPGFTALSDQVFVRNPENPDSEPVPAEHPEVVIVYGWGDGLPKHVVKYAEGFRVLFPRSKQILVLSPIAKAMFTDLHQRTQFMMPVVRELFPSGPDAEGAPRRILAHAMSNTGAVNYAATLNGFRELYNAPLPHQLFSMDSTPGSTDLTVNNVVRWSRAMSLGTAGFFPWPFVVTQSIFAIFLFIKGNLDGLRGIESPGGWSWKAANNEAYETREARKLYMYSKEDDLIYWKDIESHAAETRSLGWQADVEVFEGSGHVGHMRMHGEQYWSAILASWNRGVTGQVAA</sequence>
<dbReference type="InterPro" id="IPR008547">
    <property type="entry name" value="DUF829_TMEM53"/>
</dbReference>
<evidence type="ECO:0000313" key="1">
    <source>
        <dbReference type="EMBL" id="KFH43894.1"/>
    </source>
</evidence>
<proteinExistence type="predicted"/>
<reference evidence="2" key="1">
    <citation type="journal article" date="2014" name="Genome Announc.">
        <title>Genome sequence and annotation of Acremonium chrysogenum, producer of the beta-lactam antibiotic cephalosporin C.</title>
        <authorList>
            <person name="Terfehr D."/>
            <person name="Dahlmann T.A."/>
            <person name="Specht T."/>
            <person name="Zadra I."/>
            <person name="Kuernsteiner H."/>
            <person name="Kueck U."/>
        </authorList>
    </citation>
    <scope>NUCLEOTIDE SEQUENCE [LARGE SCALE GENOMIC DNA]</scope>
    <source>
        <strain evidence="2">ATCC 11550 / CBS 779.69 / DSM 880 / IAM 14645 / JCM 23072 / IMI 49137</strain>
    </source>
</reference>
<gene>
    <name evidence="1" type="ORF">ACRE_053120</name>
</gene>
<name>A0A086T3G2_HAPC1</name>
<dbReference type="EMBL" id="JPKY01000059">
    <property type="protein sequence ID" value="KFH43894.1"/>
    <property type="molecule type" value="Genomic_DNA"/>
</dbReference>